<accession>A0A1T4Z9Q8</accession>
<dbReference type="Proteomes" id="UP000191040">
    <property type="component" value="Chromosome I"/>
</dbReference>
<evidence type="ECO:0000259" key="1">
    <source>
        <dbReference type="PROSITE" id="PS51819"/>
    </source>
</evidence>
<dbReference type="SUPFAM" id="SSF54593">
    <property type="entry name" value="Glyoxalase/Bleomycin resistance protein/Dihydroxybiphenyl dioxygenase"/>
    <property type="match status" value="1"/>
</dbReference>
<dbReference type="PANTHER" id="PTHR36503:SF2">
    <property type="entry name" value="BLR2408 PROTEIN"/>
    <property type="match status" value="1"/>
</dbReference>
<dbReference type="Gene3D" id="3.10.180.10">
    <property type="entry name" value="2,3-Dihydroxybiphenyl 1,2-Dioxygenase, domain 1"/>
    <property type="match status" value="1"/>
</dbReference>
<evidence type="ECO:0000313" key="3">
    <source>
        <dbReference type="Proteomes" id="UP000191040"/>
    </source>
</evidence>
<dbReference type="InterPro" id="IPR004360">
    <property type="entry name" value="Glyas_Fos-R_dOase_dom"/>
</dbReference>
<dbReference type="PROSITE" id="PS51819">
    <property type="entry name" value="VOC"/>
    <property type="match status" value="1"/>
</dbReference>
<protein>
    <recommendedName>
        <fullName evidence="1">VOC domain-containing protein</fullName>
    </recommendedName>
</protein>
<keyword evidence="3" id="KW-1185">Reference proteome</keyword>
<dbReference type="AlphaFoldDB" id="A0A1T4Z9Q8"/>
<gene>
    <name evidence="2" type="ORF">SAMN06295964_3244</name>
</gene>
<name>A0A1T4Z9Q8_9ACTN</name>
<dbReference type="EMBL" id="LT796768">
    <property type="protein sequence ID" value="SKB10305.1"/>
    <property type="molecule type" value="Genomic_DNA"/>
</dbReference>
<dbReference type="InterPro" id="IPR037523">
    <property type="entry name" value="VOC_core"/>
</dbReference>
<dbReference type="RefSeq" id="WP_078701106.1">
    <property type="nucleotide sequence ID" value="NZ_LT796768.1"/>
</dbReference>
<evidence type="ECO:0000313" key="2">
    <source>
        <dbReference type="EMBL" id="SKB10305.1"/>
    </source>
</evidence>
<dbReference type="PANTHER" id="PTHR36503">
    <property type="entry name" value="BLR2520 PROTEIN"/>
    <property type="match status" value="1"/>
</dbReference>
<proteinExistence type="predicted"/>
<feature type="domain" description="VOC" evidence="1">
    <location>
        <begin position="2"/>
        <end position="132"/>
    </location>
</feature>
<reference evidence="3" key="1">
    <citation type="submission" date="2017-02" db="EMBL/GenBank/DDBJ databases">
        <authorList>
            <person name="Varghese N."/>
            <person name="Submissions S."/>
        </authorList>
    </citation>
    <scope>NUCLEOTIDE SEQUENCE [LARGE SCALE GENOMIC DNA]</scope>
    <source>
        <strain evidence="3">9H-4</strain>
    </source>
</reference>
<sequence>MTPQSIVIGLPIADRPTSRDFYRDVLGFEASGEPADDGVPEPLQFALSDTVSVMLVPTGGFGWAIGGRPVAPAGQHETVFTLAVPSEAEVDALMERARSAGAEIVTEAAQLPWGYAGTFADPDGHLWSASSGEG</sequence>
<dbReference type="STRING" id="1736691.SAMN06295964_3244"/>
<dbReference type="InterPro" id="IPR029068">
    <property type="entry name" value="Glyas_Bleomycin-R_OHBP_Dase"/>
</dbReference>
<dbReference type="Pfam" id="PF00903">
    <property type="entry name" value="Glyoxalase"/>
    <property type="match status" value="1"/>
</dbReference>
<organism evidence="2 3">
    <name type="scientific">Aeromicrobium choanae</name>
    <dbReference type="NCBI Taxonomy" id="1736691"/>
    <lineage>
        <taxon>Bacteria</taxon>
        <taxon>Bacillati</taxon>
        <taxon>Actinomycetota</taxon>
        <taxon>Actinomycetes</taxon>
        <taxon>Propionibacteriales</taxon>
        <taxon>Nocardioidaceae</taxon>
        <taxon>Aeromicrobium</taxon>
    </lineage>
</organism>